<keyword evidence="5" id="KW-1185">Reference proteome</keyword>
<dbReference type="InterPro" id="IPR003595">
    <property type="entry name" value="Tyr_Pase_cat"/>
</dbReference>
<dbReference type="PROSITE" id="PS00383">
    <property type="entry name" value="TYR_PHOSPHATASE_1"/>
    <property type="match status" value="1"/>
</dbReference>
<dbReference type="PROSITE" id="PS50056">
    <property type="entry name" value="TYR_PHOSPHATASE_2"/>
    <property type="match status" value="1"/>
</dbReference>
<feature type="region of interest" description="Disordered" evidence="1">
    <location>
        <begin position="1"/>
        <end position="69"/>
    </location>
</feature>
<dbReference type="SMART" id="SM00404">
    <property type="entry name" value="PTPc_motif"/>
    <property type="match status" value="1"/>
</dbReference>
<dbReference type="Gene3D" id="3.90.190.10">
    <property type="entry name" value="Protein tyrosine phosphatase superfamily"/>
    <property type="match status" value="1"/>
</dbReference>
<dbReference type="OrthoDB" id="8815311at2759"/>
<dbReference type="EMBL" id="CAJFDH010000001">
    <property type="protein sequence ID" value="CAD5205810.1"/>
    <property type="molecule type" value="Genomic_DNA"/>
</dbReference>
<evidence type="ECO:0000259" key="3">
    <source>
        <dbReference type="PROSITE" id="PS50056"/>
    </source>
</evidence>
<dbReference type="EMBL" id="CAJFCW020000001">
    <property type="protein sequence ID" value="CAG9079342.1"/>
    <property type="molecule type" value="Genomic_DNA"/>
</dbReference>
<dbReference type="CDD" id="cd00047">
    <property type="entry name" value="PTPc"/>
    <property type="match status" value="1"/>
</dbReference>
<evidence type="ECO:0008006" key="6">
    <source>
        <dbReference type="Google" id="ProtNLM"/>
    </source>
</evidence>
<dbReference type="InterPro" id="IPR029021">
    <property type="entry name" value="Prot-tyrosine_phosphatase-like"/>
</dbReference>
<dbReference type="InterPro" id="IPR000387">
    <property type="entry name" value="Tyr_Pase_dom"/>
</dbReference>
<dbReference type="InterPro" id="IPR052782">
    <property type="entry name" value="Oocyte-zygote_transition_reg"/>
</dbReference>
<dbReference type="SUPFAM" id="SSF52799">
    <property type="entry name" value="(Phosphotyrosine protein) phosphatases II"/>
    <property type="match status" value="1"/>
</dbReference>
<dbReference type="GO" id="GO:0004725">
    <property type="term" value="F:protein tyrosine phosphatase activity"/>
    <property type="evidence" value="ECO:0007669"/>
    <property type="project" value="InterPro"/>
</dbReference>
<dbReference type="SMART" id="SM00194">
    <property type="entry name" value="PTPc"/>
    <property type="match status" value="1"/>
</dbReference>
<proteinExistence type="predicted"/>
<evidence type="ECO:0000313" key="4">
    <source>
        <dbReference type="EMBL" id="CAD5205810.1"/>
    </source>
</evidence>
<feature type="domain" description="Tyrosine-protein phosphatase" evidence="2">
    <location>
        <begin position="92"/>
        <end position="352"/>
    </location>
</feature>
<dbReference type="Proteomes" id="UP000614601">
    <property type="component" value="Unassembled WGS sequence"/>
</dbReference>
<sequence>MGDKDKKKAKISTNKKKEGAVNQDGKSKMVKPKETGKSKMVKPKEEKEDVTRSGKTKKTAPPQPCVAKCDPNAGDHVRRWFNRALEKGVAGLREEFGQMRRYCPANMTVHNFTINWELGRNRYKDVPCQDKDRVILKWPGYDYDYIHANYVPTPKSPKRYICTQGPLEATAVDFWHMVLQEETQAIIMLCNCIEKNMDKCYQYWPQKPGDSLKFGDVTVISEKATQVPVVDNIVQTNIKIKATPKRGNPIEKAIWHFQWINWPDRGVPPCNHSVIHLLNMVRQCDTSTVVHCSAGIGRTGTIVSIGYMMERFQNAQTCEDMPVIFKEIRNCRPYSIQNDIQYLFIHRVIMFYFAERYRTYDKSDPRYIKFVEDYNQAIM</sequence>
<gene>
    <name evidence="4" type="ORF">BOKJ2_LOCUS494</name>
</gene>
<dbReference type="Proteomes" id="UP000783686">
    <property type="component" value="Unassembled WGS sequence"/>
</dbReference>
<dbReference type="AlphaFoldDB" id="A0A811JR92"/>
<dbReference type="InterPro" id="IPR000242">
    <property type="entry name" value="PTP_cat"/>
</dbReference>
<dbReference type="PRINTS" id="PR00700">
    <property type="entry name" value="PRTYPHPHTASE"/>
</dbReference>
<dbReference type="Pfam" id="PF00102">
    <property type="entry name" value="Y_phosphatase"/>
    <property type="match status" value="1"/>
</dbReference>
<accession>A0A811JR92</accession>
<evidence type="ECO:0000259" key="2">
    <source>
        <dbReference type="PROSITE" id="PS50055"/>
    </source>
</evidence>
<evidence type="ECO:0000313" key="5">
    <source>
        <dbReference type="Proteomes" id="UP000614601"/>
    </source>
</evidence>
<dbReference type="InterPro" id="IPR016130">
    <property type="entry name" value="Tyr_Pase_AS"/>
</dbReference>
<dbReference type="PANTHER" id="PTHR46163:SF5">
    <property type="entry name" value="TYROSINE-PROTEIN PHOSPHATASE"/>
    <property type="match status" value="1"/>
</dbReference>
<feature type="compositionally biased region" description="Basic and acidic residues" evidence="1">
    <location>
        <begin position="15"/>
        <end position="52"/>
    </location>
</feature>
<comment type="caution">
    <text evidence="4">The sequence shown here is derived from an EMBL/GenBank/DDBJ whole genome shotgun (WGS) entry which is preliminary data.</text>
</comment>
<protein>
    <recommendedName>
        <fullName evidence="6">Tyrosine phosphatase</fullName>
    </recommendedName>
</protein>
<name>A0A811JR92_9BILA</name>
<dbReference type="PROSITE" id="PS50055">
    <property type="entry name" value="TYR_PHOSPHATASE_PTP"/>
    <property type="match status" value="1"/>
</dbReference>
<dbReference type="PANTHER" id="PTHR46163">
    <property type="entry name" value="TYROSINE-PROTEIN PHOSPHATASE-RELATED"/>
    <property type="match status" value="1"/>
</dbReference>
<organism evidence="4 5">
    <name type="scientific">Bursaphelenchus okinawaensis</name>
    <dbReference type="NCBI Taxonomy" id="465554"/>
    <lineage>
        <taxon>Eukaryota</taxon>
        <taxon>Metazoa</taxon>
        <taxon>Ecdysozoa</taxon>
        <taxon>Nematoda</taxon>
        <taxon>Chromadorea</taxon>
        <taxon>Rhabditida</taxon>
        <taxon>Tylenchina</taxon>
        <taxon>Tylenchomorpha</taxon>
        <taxon>Aphelenchoidea</taxon>
        <taxon>Aphelenchoididae</taxon>
        <taxon>Bursaphelenchus</taxon>
    </lineage>
</organism>
<feature type="domain" description="Tyrosine specific protein phosphatases" evidence="3">
    <location>
        <begin position="272"/>
        <end position="343"/>
    </location>
</feature>
<reference evidence="4" key="1">
    <citation type="submission" date="2020-09" db="EMBL/GenBank/DDBJ databases">
        <authorList>
            <person name="Kikuchi T."/>
        </authorList>
    </citation>
    <scope>NUCLEOTIDE SEQUENCE</scope>
    <source>
        <strain evidence="4">SH1</strain>
    </source>
</reference>
<evidence type="ECO:0000256" key="1">
    <source>
        <dbReference type="SAM" id="MobiDB-lite"/>
    </source>
</evidence>